<evidence type="ECO:0000256" key="2">
    <source>
        <dbReference type="ARBA" id="ARBA00010617"/>
    </source>
</evidence>
<dbReference type="Pfam" id="PF00862">
    <property type="entry name" value="GT-B_Sucrose_synth"/>
    <property type="match status" value="1"/>
</dbReference>
<dbReference type="InterPro" id="IPR051996">
    <property type="entry name" value="Cytochrome_P450_78A"/>
</dbReference>
<sequence>MTHLEDGIQHVEICFVSDDYSCIQVADGLILEKTSSPLGVLLVIFESRPDALVQMLDQLLGIFNWSDHFPLLYLLDLQGVRKRCRILASHVNIFVGKTIEEHKIERVGGVVAEDRHEDFVDVLLNLEKEGKLSNSDMIAVLWFVAKEITGELQAKPDLIIGNYSDGNLVASLLAHKLEAESVPLATE</sequence>
<dbReference type="GO" id="GO:0004497">
    <property type="term" value="F:monooxygenase activity"/>
    <property type="evidence" value="ECO:0007669"/>
    <property type="project" value="UniProtKB-KW"/>
</dbReference>
<comment type="cofactor">
    <cofactor evidence="1">
        <name>heme</name>
        <dbReference type="ChEBI" id="CHEBI:30413"/>
    </cofactor>
</comment>
<dbReference type="AlphaFoldDB" id="A0A5J5AF48"/>
<gene>
    <name evidence="11" type="ORF">F0562_036239</name>
</gene>
<name>A0A5J5AF48_9ASTE</name>
<dbReference type="Gene3D" id="3.40.50.2000">
    <property type="entry name" value="Glycogen Phosphorylase B"/>
    <property type="match status" value="1"/>
</dbReference>
<evidence type="ECO:0000256" key="8">
    <source>
        <dbReference type="ARBA" id="ARBA00023004"/>
    </source>
</evidence>
<keyword evidence="6" id="KW-0479">Metal-binding</keyword>
<evidence type="ECO:0000313" key="12">
    <source>
        <dbReference type="Proteomes" id="UP000325577"/>
    </source>
</evidence>
<keyword evidence="12" id="KW-1185">Reference proteome</keyword>
<evidence type="ECO:0000256" key="1">
    <source>
        <dbReference type="ARBA" id="ARBA00001971"/>
    </source>
</evidence>
<proteinExistence type="inferred from homology"/>
<dbReference type="Proteomes" id="UP000325577">
    <property type="component" value="Linkage Group LG21"/>
</dbReference>
<dbReference type="OrthoDB" id="1747048at2759"/>
<dbReference type="GO" id="GO:0020037">
    <property type="term" value="F:heme binding"/>
    <property type="evidence" value="ECO:0007669"/>
    <property type="project" value="InterPro"/>
</dbReference>
<keyword evidence="5" id="KW-0808">Transferase</keyword>
<dbReference type="GO" id="GO:0005506">
    <property type="term" value="F:iron ion binding"/>
    <property type="evidence" value="ECO:0007669"/>
    <property type="project" value="InterPro"/>
</dbReference>
<keyword evidence="7" id="KW-0560">Oxidoreductase</keyword>
<evidence type="ECO:0000259" key="10">
    <source>
        <dbReference type="Pfam" id="PF00862"/>
    </source>
</evidence>
<dbReference type="SUPFAM" id="SSF48264">
    <property type="entry name" value="Cytochrome P450"/>
    <property type="match status" value="1"/>
</dbReference>
<comment type="similarity">
    <text evidence="2">Belongs to the cytochrome P450 family.</text>
</comment>
<dbReference type="GO" id="GO:0016705">
    <property type="term" value="F:oxidoreductase activity, acting on paired donors, with incorporation or reduction of molecular oxygen"/>
    <property type="evidence" value="ECO:0007669"/>
    <property type="project" value="InterPro"/>
</dbReference>
<keyword evidence="8" id="KW-0408">Iron</keyword>
<evidence type="ECO:0000256" key="4">
    <source>
        <dbReference type="ARBA" id="ARBA00022676"/>
    </source>
</evidence>
<accession>A0A5J5AF48</accession>
<evidence type="ECO:0000256" key="6">
    <source>
        <dbReference type="ARBA" id="ARBA00022723"/>
    </source>
</evidence>
<dbReference type="EMBL" id="CM018045">
    <property type="protein sequence ID" value="KAA8528884.1"/>
    <property type="molecule type" value="Genomic_DNA"/>
</dbReference>
<evidence type="ECO:0000256" key="9">
    <source>
        <dbReference type="ARBA" id="ARBA00023033"/>
    </source>
</evidence>
<keyword evidence="9" id="KW-0503">Monooxygenase</keyword>
<evidence type="ECO:0000256" key="7">
    <source>
        <dbReference type="ARBA" id="ARBA00023002"/>
    </source>
</evidence>
<dbReference type="GO" id="GO:0016757">
    <property type="term" value="F:glycosyltransferase activity"/>
    <property type="evidence" value="ECO:0007669"/>
    <property type="project" value="UniProtKB-KW"/>
</dbReference>
<dbReference type="InterPro" id="IPR016162">
    <property type="entry name" value="Ald_DH_N"/>
</dbReference>
<evidence type="ECO:0000313" key="11">
    <source>
        <dbReference type="EMBL" id="KAA8528884.1"/>
    </source>
</evidence>
<evidence type="ECO:0000256" key="5">
    <source>
        <dbReference type="ARBA" id="ARBA00022679"/>
    </source>
</evidence>
<reference evidence="11 12" key="1">
    <citation type="submission" date="2019-09" db="EMBL/GenBank/DDBJ databases">
        <title>A chromosome-level genome assembly of the Chinese tupelo Nyssa sinensis.</title>
        <authorList>
            <person name="Yang X."/>
            <person name="Kang M."/>
            <person name="Yang Y."/>
            <person name="Xiong H."/>
            <person name="Wang M."/>
            <person name="Zhang Z."/>
            <person name="Wang Z."/>
            <person name="Wu H."/>
            <person name="Ma T."/>
            <person name="Liu J."/>
            <person name="Xi Z."/>
        </authorList>
    </citation>
    <scope>NUCLEOTIDE SEQUENCE [LARGE SCALE GENOMIC DNA]</scope>
    <source>
        <strain evidence="11">J267</strain>
        <tissue evidence="11">Leaf</tissue>
    </source>
</reference>
<dbReference type="InterPro" id="IPR036396">
    <property type="entry name" value="Cyt_P450_sf"/>
</dbReference>
<keyword evidence="4" id="KW-0328">Glycosyltransferase</keyword>
<dbReference type="InterPro" id="IPR000368">
    <property type="entry name" value="Sucrose_synth_GT-B1"/>
</dbReference>
<organism evidence="11 12">
    <name type="scientific">Nyssa sinensis</name>
    <dbReference type="NCBI Taxonomy" id="561372"/>
    <lineage>
        <taxon>Eukaryota</taxon>
        <taxon>Viridiplantae</taxon>
        <taxon>Streptophyta</taxon>
        <taxon>Embryophyta</taxon>
        <taxon>Tracheophyta</taxon>
        <taxon>Spermatophyta</taxon>
        <taxon>Magnoliopsida</taxon>
        <taxon>eudicotyledons</taxon>
        <taxon>Gunneridae</taxon>
        <taxon>Pentapetalae</taxon>
        <taxon>asterids</taxon>
        <taxon>Cornales</taxon>
        <taxon>Nyssaceae</taxon>
        <taxon>Nyssa</taxon>
    </lineage>
</organism>
<protein>
    <recommendedName>
        <fullName evidence="10">Sucrose synthase first GT-B domain-containing protein</fullName>
    </recommendedName>
</protein>
<evidence type="ECO:0000256" key="3">
    <source>
        <dbReference type="ARBA" id="ARBA00022617"/>
    </source>
</evidence>
<dbReference type="PANTHER" id="PTHR47946:SF14">
    <property type="entry name" value="CYTOCHROME P450 FAMILY PROTEIN"/>
    <property type="match status" value="1"/>
</dbReference>
<keyword evidence="3" id="KW-0349">Heme</keyword>
<feature type="domain" description="Sucrose synthase first GT-B" evidence="10">
    <location>
        <begin position="144"/>
        <end position="179"/>
    </location>
</feature>
<dbReference type="PANTHER" id="PTHR47946">
    <property type="entry name" value="CYTOCHROME P450 78A7-RELATED"/>
    <property type="match status" value="1"/>
</dbReference>
<dbReference type="Gene3D" id="3.40.605.10">
    <property type="entry name" value="Aldehyde Dehydrogenase, Chain A, domain 1"/>
    <property type="match status" value="1"/>
</dbReference>